<comment type="catalytic activity">
    <reaction evidence="4 5">
        <text>an acyl phosphate + H2O = a carboxylate + phosphate + H(+)</text>
        <dbReference type="Rhea" id="RHEA:14965"/>
        <dbReference type="ChEBI" id="CHEBI:15377"/>
        <dbReference type="ChEBI" id="CHEBI:15378"/>
        <dbReference type="ChEBI" id="CHEBI:29067"/>
        <dbReference type="ChEBI" id="CHEBI:43474"/>
        <dbReference type="ChEBI" id="CHEBI:59918"/>
        <dbReference type="EC" id="3.6.1.7"/>
    </reaction>
</comment>
<dbReference type="Proteomes" id="UP000036923">
    <property type="component" value="Unassembled WGS sequence"/>
</dbReference>
<dbReference type="PROSITE" id="PS00150">
    <property type="entry name" value="ACYLPHOSPHATASE_1"/>
    <property type="match status" value="1"/>
</dbReference>
<evidence type="ECO:0000256" key="3">
    <source>
        <dbReference type="ARBA" id="ARBA00015991"/>
    </source>
</evidence>
<protein>
    <recommendedName>
        <fullName evidence="3 5">acylphosphatase</fullName>
        <ecNumber evidence="2 5">3.6.1.7</ecNumber>
    </recommendedName>
</protein>
<comment type="caution">
    <text evidence="8">The sequence shown here is derived from an EMBL/GenBank/DDBJ whole genome shotgun (WGS) entry which is preliminary data.</text>
</comment>
<reference evidence="9" key="1">
    <citation type="submission" date="2015-07" db="EMBL/GenBank/DDBJ databases">
        <title>Near-Complete Genome Sequence of the Cellulolytic Bacterium Bacteroides (Pseudobacteroides) cellulosolvens ATCC 35603.</title>
        <authorList>
            <person name="Dassa B."/>
            <person name="Utturkar S.M."/>
            <person name="Klingeman D.M."/>
            <person name="Hurt R.A."/>
            <person name="Keller M."/>
            <person name="Xu J."/>
            <person name="Reddy Y.H.K."/>
            <person name="Borovok I."/>
            <person name="Grinberg I.R."/>
            <person name="Lamed R."/>
            <person name="Zhivin O."/>
            <person name="Bayer E.A."/>
            <person name="Brown S.D."/>
        </authorList>
    </citation>
    <scope>NUCLEOTIDE SEQUENCE [LARGE SCALE GENOMIC DNA]</scope>
    <source>
        <strain evidence="9">DSM 2933</strain>
    </source>
</reference>
<dbReference type="InterPro" id="IPR051060">
    <property type="entry name" value="Carbamoyltrans_HypF-like"/>
</dbReference>
<gene>
    <name evidence="8" type="ORF">Bccel_0182</name>
</gene>
<dbReference type="SUPFAM" id="SSF54975">
    <property type="entry name" value="Acylphosphatase/BLUF domain-like"/>
    <property type="match status" value="1"/>
</dbReference>
<dbReference type="GO" id="GO:0051604">
    <property type="term" value="P:protein maturation"/>
    <property type="evidence" value="ECO:0007669"/>
    <property type="project" value="TreeGrafter"/>
</dbReference>
<dbReference type="Gene3D" id="3.90.870.50">
    <property type="match status" value="1"/>
</dbReference>
<dbReference type="PATRIC" id="fig|398512.5.peg.193"/>
<dbReference type="InterPro" id="IPR017968">
    <property type="entry name" value="Acylphosphatase_CS"/>
</dbReference>
<dbReference type="GO" id="GO:0008270">
    <property type="term" value="F:zinc ion binding"/>
    <property type="evidence" value="ECO:0007669"/>
    <property type="project" value="TreeGrafter"/>
</dbReference>
<dbReference type="RefSeq" id="WP_242856981.1">
    <property type="nucleotide sequence ID" value="NZ_LGTC01000001.1"/>
</dbReference>
<dbReference type="EMBL" id="LGTC01000001">
    <property type="protein sequence ID" value="KNY24925.1"/>
    <property type="molecule type" value="Genomic_DNA"/>
</dbReference>
<dbReference type="GO" id="GO:0016743">
    <property type="term" value="F:carboxyl- or carbamoyltransferase activity"/>
    <property type="evidence" value="ECO:0007669"/>
    <property type="project" value="TreeGrafter"/>
</dbReference>
<organism evidence="8 9">
    <name type="scientific">Pseudobacteroides cellulosolvens ATCC 35603 = DSM 2933</name>
    <dbReference type="NCBI Taxonomy" id="398512"/>
    <lineage>
        <taxon>Bacteria</taxon>
        <taxon>Bacillati</taxon>
        <taxon>Bacillota</taxon>
        <taxon>Clostridia</taxon>
        <taxon>Eubacteriales</taxon>
        <taxon>Oscillospiraceae</taxon>
        <taxon>Pseudobacteroides</taxon>
    </lineage>
</organism>
<evidence type="ECO:0000259" key="7">
    <source>
        <dbReference type="PROSITE" id="PS51160"/>
    </source>
</evidence>
<evidence type="ECO:0000313" key="8">
    <source>
        <dbReference type="EMBL" id="KNY24925.1"/>
    </source>
</evidence>
<comment type="similarity">
    <text evidence="1 6">Belongs to the acylphosphatase family.</text>
</comment>
<proteinExistence type="inferred from homology"/>
<sequence length="154" mass="17364">MERDIVCVKIKISGIVQGVGFRPFVRRLAKALSINGLVKNTDSSVEVTAEGSKSHIDKFCSRIREDAPKNSWIKEVIINDHDICGFENFDIIESNTIGERNTYISPDLSICNECREEFFEKKIKDTSTLLLTAPIAVLDLQLLRVYLTTGTKQQ</sequence>
<dbReference type="Pfam" id="PF00708">
    <property type="entry name" value="Acylphosphatase"/>
    <property type="match status" value="1"/>
</dbReference>
<dbReference type="AlphaFoldDB" id="A0A0L6JGU4"/>
<dbReference type="PROSITE" id="PS51160">
    <property type="entry name" value="ACYLPHOSPHATASE_3"/>
    <property type="match status" value="1"/>
</dbReference>
<evidence type="ECO:0000256" key="1">
    <source>
        <dbReference type="ARBA" id="ARBA00005614"/>
    </source>
</evidence>
<dbReference type="InterPro" id="IPR036046">
    <property type="entry name" value="Acylphosphatase-like_dom_sf"/>
</dbReference>
<dbReference type="PANTHER" id="PTHR42959:SF1">
    <property type="entry name" value="CARBAMOYLTRANSFERASE HYPF"/>
    <property type="match status" value="1"/>
</dbReference>
<evidence type="ECO:0000256" key="5">
    <source>
        <dbReference type="PROSITE-ProRule" id="PRU00520"/>
    </source>
</evidence>
<feature type="domain" description="Acylphosphatase-like" evidence="7">
    <location>
        <begin position="7"/>
        <end position="93"/>
    </location>
</feature>
<dbReference type="PANTHER" id="PTHR42959">
    <property type="entry name" value="CARBAMOYLTRANSFERASE"/>
    <property type="match status" value="1"/>
</dbReference>
<evidence type="ECO:0000256" key="6">
    <source>
        <dbReference type="RuleBase" id="RU004168"/>
    </source>
</evidence>
<feature type="active site" evidence="5">
    <location>
        <position position="22"/>
    </location>
</feature>
<evidence type="ECO:0000313" key="9">
    <source>
        <dbReference type="Proteomes" id="UP000036923"/>
    </source>
</evidence>
<evidence type="ECO:0000256" key="4">
    <source>
        <dbReference type="ARBA" id="ARBA00047645"/>
    </source>
</evidence>
<feature type="active site" evidence="5">
    <location>
        <position position="40"/>
    </location>
</feature>
<dbReference type="STRING" id="398512.Bccel_0182"/>
<evidence type="ECO:0000256" key="2">
    <source>
        <dbReference type="ARBA" id="ARBA00012150"/>
    </source>
</evidence>
<dbReference type="EC" id="3.6.1.7" evidence="2 5"/>
<accession>A0A0L6JGU4</accession>
<dbReference type="GO" id="GO:0003998">
    <property type="term" value="F:acylphosphatase activity"/>
    <property type="evidence" value="ECO:0007669"/>
    <property type="project" value="UniProtKB-EC"/>
</dbReference>
<name>A0A0L6JGU4_9FIRM</name>
<keyword evidence="5" id="KW-0378">Hydrolase</keyword>
<dbReference type="InterPro" id="IPR001792">
    <property type="entry name" value="Acylphosphatase-like_dom"/>
</dbReference>
<keyword evidence="9" id="KW-1185">Reference proteome</keyword>